<evidence type="ECO:0000256" key="2">
    <source>
        <dbReference type="ARBA" id="ARBA00004922"/>
    </source>
</evidence>
<keyword evidence="16" id="KW-1185">Reference proteome</keyword>
<evidence type="ECO:0000256" key="5">
    <source>
        <dbReference type="ARBA" id="ARBA00018512"/>
    </source>
</evidence>
<gene>
    <name evidence="15" type="ORF">RND81_12G012200</name>
</gene>
<evidence type="ECO:0000313" key="16">
    <source>
        <dbReference type="Proteomes" id="UP001443914"/>
    </source>
</evidence>
<sequence>MGRITVGVIVASWVIPISLLINHIVPHPYMDEIFHIPQTQEYCKANFRSWDPMITTPPGLYYLSLAHVASLFPGMLLLGRASSFSDLCSTVILRSVNGALAVLCSILIYEIITHLKPTLDRKKATLFAVVLSLYPLHWFFALLFYTDVASLTVFLGMYLASLKKKHLFSALLGAVAICIRQTNVIWMLFVVCSSVIEMLLVHQKHSSSRESEVSDGEEVSTTSEFDSAVKTGLRRRKSSVNVPTPGISSRHEADISKSYLPGLIDEIYDMLFRAWHLKMELVVSFSPFVLVLGLFVAFVYYNGSIVLGAKEAHTVSPHFAQIMYFALVSALFSAPFHFTFSRVFGLLRTLWKSRPLSFAFVFVAFAVGLLSVHFFSIAHPYLLADNRHYTFYIWRKVINPHWSMKYALVPLYVYSWLSILDILGKTRSKIWVLVYFLASVAVLVPTPLIEFRYYTIPFIIFMLNCGIEETSKWLVTGIVYIVINVFTLYMFLYRPFYWALEPDFQRFLW</sequence>
<dbReference type="EC" id="2.4.1.256" evidence="4 14"/>
<dbReference type="InterPro" id="IPR016900">
    <property type="entry name" value="Alg10"/>
</dbReference>
<feature type="transmembrane region" description="Helical" evidence="14">
    <location>
        <begin position="356"/>
        <end position="382"/>
    </location>
</feature>
<feature type="transmembrane region" description="Helical" evidence="14">
    <location>
        <begin position="91"/>
        <end position="112"/>
    </location>
</feature>
<dbReference type="AlphaFoldDB" id="A0AAW1H673"/>
<evidence type="ECO:0000256" key="12">
    <source>
        <dbReference type="ARBA" id="ARBA00044727"/>
    </source>
</evidence>
<dbReference type="PIRSF" id="PIRSF028810">
    <property type="entry name" value="Alpha1_2_glucosyltferase_Alg10"/>
    <property type="match status" value="1"/>
</dbReference>
<evidence type="ECO:0000256" key="10">
    <source>
        <dbReference type="ARBA" id="ARBA00022989"/>
    </source>
</evidence>
<comment type="similarity">
    <text evidence="3 14">Belongs to the ALG10 glucosyltransferase family.</text>
</comment>
<keyword evidence="9" id="KW-0256">Endoplasmic reticulum</keyword>
<protein>
    <recommendedName>
        <fullName evidence="5 14">Dol-P-Glc:Glc(2)Man(9)GlcNAc(2)-PP-Dol alpha-1,2-glucosyltransferase</fullName>
        <ecNumber evidence="4 14">2.4.1.256</ecNumber>
    </recommendedName>
</protein>
<feature type="transmembrane region" description="Helical" evidence="14">
    <location>
        <begin position="473"/>
        <end position="492"/>
    </location>
</feature>
<name>A0AAW1H673_SAPOF</name>
<keyword evidence="6 14" id="KW-0328">Glycosyltransferase</keyword>
<dbReference type="Proteomes" id="UP001443914">
    <property type="component" value="Unassembled WGS sequence"/>
</dbReference>
<evidence type="ECO:0000256" key="8">
    <source>
        <dbReference type="ARBA" id="ARBA00022692"/>
    </source>
</evidence>
<comment type="caution">
    <text evidence="15">The sequence shown here is derived from an EMBL/GenBank/DDBJ whole genome shotgun (WGS) entry which is preliminary data.</text>
</comment>
<dbReference type="GO" id="GO:0005789">
    <property type="term" value="C:endoplasmic reticulum membrane"/>
    <property type="evidence" value="ECO:0007669"/>
    <property type="project" value="UniProtKB-SubCell"/>
</dbReference>
<feature type="transmembrane region" description="Helical" evidence="14">
    <location>
        <begin position="430"/>
        <end position="453"/>
    </location>
</feature>
<evidence type="ECO:0000256" key="13">
    <source>
        <dbReference type="ARBA" id="ARBA00048064"/>
    </source>
</evidence>
<keyword evidence="8 14" id="KW-0812">Transmembrane</keyword>
<evidence type="ECO:0000256" key="1">
    <source>
        <dbReference type="ARBA" id="ARBA00004477"/>
    </source>
</evidence>
<comment type="catalytic activity">
    <reaction evidence="13">
        <text>an alpha-D-Glc-(1-&gt;3)-alpha-D-Glc-(1-&gt;3)-alpha-D-Man-(1-&gt;2)-alpha-D-Man-(1-&gt;2)-alpha-D-Man-(1-&gt;3)-[alpha-D-Man-(1-&gt;2)-alpha-D-Man-(1-&gt;3)-[alpha-D-Man-(1-&gt;2)-alpha-D-Man-(1-&gt;6)]-alpha-D-Man-(1-&gt;6)]-beta-D-Man-(1-&gt;4)-beta-D-GlcNAc-(1-&gt;4)-alpha-D-GlcNAc-diphospho-di-trans,poly-cis-dolichol + a di-trans,poly-cis-dolichyl beta-D-glucosyl phosphate = a alpha-D-Glc-(1-&gt;2)-alpha-D-Glc-(1-&gt;3)-alpha-D-Glc-(1-&gt;3)-alpha-D-Man-(1-&gt;2)-alpha-D-Man-(1-&gt;2)-alpha-D-Man-(1-&gt;3)-[alpha-D-Man-(1-&gt;2)-alpha-D-Man-(1-&gt;3)-[alpha-D-Man-(1-&gt;2)-alpha-D-Man-(1-&gt;6)]-alpha-D-Man-(1-&gt;6)]-beta-D-Man-(1-&gt;4)-beta-D-GlcNAc-(1-&gt;4)-alpha-D-GlcNAc-diphospho-di-trans,poly-cis-dolichol + a di-trans,poly-cis-dolichyl phosphate + H(+)</text>
        <dbReference type="Rhea" id="RHEA:29543"/>
        <dbReference type="Rhea" id="RHEA-COMP:19498"/>
        <dbReference type="Rhea" id="RHEA-COMP:19502"/>
        <dbReference type="Rhea" id="RHEA-COMP:19512"/>
        <dbReference type="Rhea" id="RHEA-COMP:19522"/>
        <dbReference type="ChEBI" id="CHEBI:15378"/>
        <dbReference type="ChEBI" id="CHEBI:57525"/>
        <dbReference type="ChEBI" id="CHEBI:57683"/>
        <dbReference type="ChEBI" id="CHEBI:132522"/>
        <dbReference type="ChEBI" id="CHEBI:132523"/>
        <dbReference type="EC" id="2.4.1.256"/>
    </reaction>
    <physiologicalReaction direction="left-to-right" evidence="13">
        <dbReference type="Rhea" id="RHEA:29544"/>
    </physiologicalReaction>
</comment>
<evidence type="ECO:0000256" key="7">
    <source>
        <dbReference type="ARBA" id="ARBA00022679"/>
    </source>
</evidence>
<feature type="transmembrane region" description="Helical" evidence="14">
    <location>
        <begin position="166"/>
        <end position="199"/>
    </location>
</feature>
<evidence type="ECO:0000256" key="11">
    <source>
        <dbReference type="ARBA" id="ARBA00023136"/>
    </source>
</evidence>
<reference evidence="15" key="1">
    <citation type="submission" date="2024-03" db="EMBL/GenBank/DDBJ databases">
        <title>WGS assembly of Saponaria officinalis var. Norfolk2.</title>
        <authorList>
            <person name="Jenkins J."/>
            <person name="Shu S."/>
            <person name="Grimwood J."/>
            <person name="Barry K."/>
            <person name="Goodstein D."/>
            <person name="Schmutz J."/>
            <person name="Leebens-Mack J."/>
            <person name="Osbourn A."/>
        </authorList>
    </citation>
    <scope>NUCLEOTIDE SEQUENCE [LARGE SCALE GENOMIC DNA]</scope>
    <source>
        <strain evidence="15">JIC</strain>
    </source>
</reference>
<feature type="transmembrane region" description="Helical" evidence="14">
    <location>
        <begin position="60"/>
        <end position="79"/>
    </location>
</feature>
<dbReference type="GO" id="GO:0106073">
    <property type="term" value="F:dolichyl pyrophosphate Glc2Man9GlcNAc2 alpha-1,2-glucosyltransferase activity"/>
    <property type="evidence" value="ECO:0007669"/>
    <property type="project" value="UniProtKB-UniRule"/>
</dbReference>
<feature type="transmembrane region" description="Helical" evidence="14">
    <location>
        <begin position="281"/>
        <end position="301"/>
    </location>
</feature>
<dbReference type="PANTHER" id="PTHR12989">
    <property type="entry name" value="ALPHA-1,2-GLUCOSYLTRANSFERASE ALG10"/>
    <property type="match status" value="1"/>
</dbReference>
<comment type="subcellular location">
    <subcellularLocation>
        <location evidence="1">Endoplasmic reticulum membrane</location>
        <topology evidence="1">Multi-pass membrane protein</topology>
    </subcellularLocation>
</comment>
<keyword evidence="7" id="KW-0808">Transferase</keyword>
<evidence type="ECO:0000256" key="3">
    <source>
        <dbReference type="ARBA" id="ARBA00010600"/>
    </source>
</evidence>
<proteinExistence type="inferred from homology"/>
<dbReference type="PANTHER" id="PTHR12989:SF10">
    <property type="entry name" value="DOL-P-GLC:GLC(2)MAN(9)GLCNAC(2)-PP-DOL ALPHA-1,2-GLUCOSYLTRANSFERASE-RELATED"/>
    <property type="match status" value="1"/>
</dbReference>
<accession>A0AAW1H673</accession>
<evidence type="ECO:0000256" key="4">
    <source>
        <dbReference type="ARBA" id="ARBA00011967"/>
    </source>
</evidence>
<evidence type="ECO:0000256" key="6">
    <source>
        <dbReference type="ARBA" id="ARBA00022676"/>
    </source>
</evidence>
<evidence type="ECO:0000313" key="15">
    <source>
        <dbReference type="EMBL" id="KAK9671190.1"/>
    </source>
</evidence>
<dbReference type="Pfam" id="PF04922">
    <property type="entry name" value="DIE2_ALG10"/>
    <property type="match status" value="1"/>
</dbReference>
<feature type="transmembrane region" description="Helical" evidence="14">
    <location>
        <begin position="6"/>
        <end position="25"/>
    </location>
</feature>
<organism evidence="15 16">
    <name type="scientific">Saponaria officinalis</name>
    <name type="common">Common soapwort</name>
    <name type="synonym">Lychnis saponaria</name>
    <dbReference type="NCBI Taxonomy" id="3572"/>
    <lineage>
        <taxon>Eukaryota</taxon>
        <taxon>Viridiplantae</taxon>
        <taxon>Streptophyta</taxon>
        <taxon>Embryophyta</taxon>
        <taxon>Tracheophyta</taxon>
        <taxon>Spermatophyta</taxon>
        <taxon>Magnoliopsida</taxon>
        <taxon>eudicotyledons</taxon>
        <taxon>Gunneridae</taxon>
        <taxon>Pentapetalae</taxon>
        <taxon>Caryophyllales</taxon>
        <taxon>Caryophyllaceae</taxon>
        <taxon>Caryophylleae</taxon>
        <taxon>Saponaria</taxon>
    </lineage>
</organism>
<comment type="function">
    <text evidence="12">Dol-P-Glc:Glc(2)Man(9)GlcNAc(2)-PP-Dol alpha-1,2-glucosyltransferase that operates in the biosynthetic pathway of dolichol-linked oligosaccharides, the glycan precursors employed in protein asparagine (N)-glycosylation. The assembly of dolichol-linked oligosaccharides begins on the cytosolic side of the endoplasmic reticulum membrane and finishes in its lumen. The sequential addition of sugars to dolichol pyrophosphate produces dolichol-linked oligosaccharides containing fourteen sugars, including two GlcNAcs, nine mannoses and three glucoses. Once assembled, the oligosaccharide is transferred from the lipid to nascent proteins by oligosaccharyltransferases. In the lumen of the endoplasmic reticulum, adds the third and last glucose residue from dolichyl phosphate glucose (Dol-P-Glc) onto the lipid-linked oligosaccharide intermediate Glc(2)Man(9)GlcNAc(2)-PP-Dol to produce Glc(3)Man(9)GlcNAc(2)-PP-Dol.</text>
</comment>
<evidence type="ECO:0000256" key="9">
    <source>
        <dbReference type="ARBA" id="ARBA00022824"/>
    </source>
</evidence>
<dbReference type="EMBL" id="JBDFQZ010000012">
    <property type="protein sequence ID" value="KAK9671190.1"/>
    <property type="molecule type" value="Genomic_DNA"/>
</dbReference>
<feature type="transmembrane region" description="Helical" evidence="14">
    <location>
        <begin position="321"/>
        <end position="344"/>
    </location>
</feature>
<evidence type="ECO:0000256" key="14">
    <source>
        <dbReference type="PIRNR" id="PIRNR028810"/>
    </source>
</evidence>
<dbReference type="GO" id="GO:0006488">
    <property type="term" value="P:dolichol-linked oligosaccharide biosynthetic process"/>
    <property type="evidence" value="ECO:0007669"/>
    <property type="project" value="UniProtKB-UniRule"/>
</dbReference>
<feature type="transmembrane region" description="Helical" evidence="14">
    <location>
        <begin position="124"/>
        <end position="146"/>
    </location>
</feature>
<keyword evidence="11 14" id="KW-0472">Membrane</keyword>
<feature type="transmembrane region" description="Helical" evidence="14">
    <location>
        <begin position="402"/>
        <end position="423"/>
    </location>
</feature>
<keyword evidence="10 14" id="KW-1133">Transmembrane helix</keyword>
<comment type="pathway">
    <text evidence="2">Protein modification; protein glycosylation.</text>
</comment>